<sequence>MSTNEDVQIPAISGERVTFTFNGEMVVANAHQSLAAALWAAGYRQLGTSRSKAEPRGLFCGDGWCGNCFVVVDGRHRVRACSTRVREGMRVEMQLGDPDLG</sequence>
<dbReference type="EMBL" id="LR792683">
    <property type="protein sequence ID" value="CAB3391632.1"/>
    <property type="molecule type" value="Genomic_DNA"/>
</dbReference>
<accession>A0A6F9E2K2</accession>
<evidence type="ECO:0000313" key="3">
    <source>
        <dbReference type="Proteomes" id="UP000502196"/>
    </source>
</evidence>
<dbReference type="GO" id="GO:0051537">
    <property type="term" value="F:2 iron, 2 sulfur cluster binding"/>
    <property type="evidence" value="ECO:0007669"/>
    <property type="project" value="InterPro"/>
</dbReference>
<evidence type="ECO:0000313" key="2">
    <source>
        <dbReference type="EMBL" id="CAB3391632.1"/>
    </source>
</evidence>
<reference evidence="2 3" key="1">
    <citation type="submission" date="2020-04" db="EMBL/GenBank/DDBJ databases">
        <authorList>
            <person name="Hogendoorn C."/>
        </authorList>
    </citation>
    <scope>NUCLEOTIDE SEQUENCE [LARGE SCALE GENOMIC DNA]</scope>
    <source>
        <strain evidence="2">COOX1</strain>
    </source>
</reference>
<evidence type="ECO:0000256" key="1">
    <source>
        <dbReference type="ARBA" id="ARBA00023002"/>
    </source>
</evidence>
<dbReference type="PROSITE" id="PS00197">
    <property type="entry name" value="2FE2S_FER_1"/>
    <property type="match status" value="1"/>
</dbReference>
<gene>
    <name evidence="2" type="primary">hcnA</name>
    <name evidence="2" type="ORF">COOX1_1008</name>
</gene>
<dbReference type="InterPro" id="IPR006058">
    <property type="entry name" value="2Fe2S_fd_BS"/>
</dbReference>
<dbReference type="SUPFAM" id="SSF54292">
    <property type="entry name" value="2Fe-2S ferredoxin-like"/>
    <property type="match status" value="1"/>
</dbReference>
<name>A0A6F9E2K2_9BACL</name>
<dbReference type="InterPro" id="IPR036010">
    <property type="entry name" value="2Fe-2S_ferredoxin-like_sf"/>
</dbReference>
<protein>
    <submittedName>
        <fullName evidence="2">Hydrogen cyanide synthase subunit HcnA</fullName>
        <ecNumber evidence="2">1.4.99.5</ecNumber>
    </submittedName>
</protein>
<dbReference type="Proteomes" id="UP000502196">
    <property type="component" value="Chromosome"/>
</dbReference>
<dbReference type="Pfam" id="PF13510">
    <property type="entry name" value="Fer2_4"/>
    <property type="match status" value="1"/>
</dbReference>
<dbReference type="GO" id="GO:0050622">
    <property type="term" value="F:glycine dehydrogenase (cyanide-forming) activity"/>
    <property type="evidence" value="ECO:0007669"/>
    <property type="project" value="UniProtKB-EC"/>
</dbReference>
<dbReference type="EC" id="1.4.99.5" evidence="2"/>
<dbReference type="Gene3D" id="3.10.20.440">
    <property type="entry name" value="2Fe-2S iron-sulphur cluster binding domain, sarcosine oxidase, alpha subunit, N-terminal domain"/>
    <property type="match status" value="1"/>
</dbReference>
<keyword evidence="1 2" id="KW-0560">Oxidoreductase</keyword>
<organism evidence="2 3">
    <name type="scientific">Kyrpidia spormannii</name>
    <dbReference type="NCBI Taxonomy" id="2055160"/>
    <lineage>
        <taxon>Bacteria</taxon>
        <taxon>Bacillati</taxon>
        <taxon>Bacillota</taxon>
        <taxon>Bacilli</taxon>
        <taxon>Bacillales</taxon>
        <taxon>Alicyclobacillaceae</taxon>
        <taxon>Kyrpidia</taxon>
    </lineage>
</organism>
<dbReference type="AlphaFoldDB" id="A0A6F9E2K2"/>
<dbReference type="RefSeq" id="WP_170085130.1">
    <property type="nucleotide sequence ID" value="NZ_CP047971.1"/>
</dbReference>
<proteinExistence type="predicted"/>
<dbReference type="InterPro" id="IPR042204">
    <property type="entry name" value="2Fe-2S-bd_N"/>
</dbReference>